<dbReference type="AlphaFoldDB" id="A0A6L2K6B2"/>
<sequence length="260" mass="27989">MDLFSFITHADPTKVRIGGREVADGEVLLLQLTRGLVVPLVGVNDQEDVYVQGAGDDDVNKGDGDDAEANQTEQGEHVIDDGGIDVVANDEILLKGSTLPVEVGVAIATIVPFVTSSMTPDSIFKTGLQTRHPAKRFMISLDSSYDLNVDATNDEVTPVTRSSMPPPPILTVAVSFTITVGVTSTLVHGSGVGQVQPSIFRDFTSLSVPEAYIAGPSQPVDVYREFNVGTARQVCFSAEIRMRLEHELRGRQRFKGKCAM</sequence>
<organism evidence="2">
    <name type="scientific">Tanacetum cinerariifolium</name>
    <name type="common">Dalmatian daisy</name>
    <name type="synonym">Chrysanthemum cinerariifolium</name>
    <dbReference type="NCBI Taxonomy" id="118510"/>
    <lineage>
        <taxon>Eukaryota</taxon>
        <taxon>Viridiplantae</taxon>
        <taxon>Streptophyta</taxon>
        <taxon>Embryophyta</taxon>
        <taxon>Tracheophyta</taxon>
        <taxon>Spermatophyta</taxon>
        <taxon>Magnoliopsida</taxon>
        <taxon>eudicotyledons</taxon>
        <taxon>Gunneridae</taxon>
        <taxon>Pentapetalae</taxon>
        <taxon>asterids</taxon>
        <taxon>campanulids</taxon>
        <taxon>Asterales</taxon>
        <taxon>Asteraceae</taxon>
        <taxon>Asteroideae</taxon>
        <taxon>Anthemideae</taxon>
        <taxon>Anthemidinae</taxon>
        <taxon>Tanacetum</taxon>
    </lineage>
</organism>
<name>A0A6L2K6B2_TANCI</name>
<evidence type="ECO:0000256" key="1">
    <source>
        <dbReference type="SAM" id="MobiDB-lite"/>
    </source>
</evidence>
<evidence type="ECO:0000313" key="2">
    <source>
        <dbReference type="EMBL" id="GEU44926.1"/>
    </source>
</evidence>
<reference evidence="2" key="1">
    <citation type="journal article" date="2019" name="Sci. Rep.">
        <title>Draft genome of Tanacetum cinerariifolium, the natural source of mosquito coil.</title>
        <authorList>
            <person name="Yamashiro T."/>
            <person name="Shiraishi A."/>
            <person name="Satake H."/>
            <person name="Nakayama K."/>
        </authorList>
    </citation>
    <scope>NUCLEOTIDE SEQUENCE</scope>
</reference>
<dbReference type="EMBL" id="BKCJ010001913">
    <property type="protein sequence ID" value="GEU44926.1"/>
    <property type="molecule type" value="Genomic_DNA"/>
</dbReference>
<protein>
    <submittedName>
        <fullName evidence="2">Uncharacterized protein</fullName>
    </submittedName>
</protein>
<accession>A0A6L2K6B2</accession>
<proteinExistence type="predicted"/>
<comment type="caution">
    <text evidence="2">The sequence shown here is derived from an EMBL/GenBank/DDBJ whole genome shotgun (WGS) entry which is preliminary data.</text>
</comment>
<feature type="region of interest" description="Disordered" evidence="1">
    <location>
        <begin position="53"/>
        <end position="74"/>
    </location>
</feature>
<gene>
    <name evidence="2" type="ORF">Tci_016904</name>
</gene>